<evidence type="ECO:0000256" key="1">
    <source>
        <dbReference type="ARBA" id="ARBA00010702"/>
    </source>
</evidence>
<sequence length="495" mass="57589">MSNKRDRKKNNNNNIFNGISLQELVEKYLLESRDYIYNILVKEYKINKKTAEELEKNIHNSTISRMVERYKFTEPYTFWYPTEELQTEKNQINRFSIAGAYTDFVDFMTLSLSTPFYQSFGDTLGYYNGNWEFNYGDPYAGPDFVNDLIYEFINLGGINDISLLNWLSSDDTILYMATMRVLTDCIKISPNISDINMYGERLREAYLNARPSIENRHPGQTTIDSLEIQSNIAWNKLPYNSRAIGAGSAMRSGCIGIFFPGSHNRKKLIQLAVECSRITHNSTTAILGSIVSALFTAYGLEKVPINYWPHKLRKLLKSNIIDDYMKSSRPNEYDLYTRDKVIYIGQWEKYINFRFSGINPRTDLRYLTNPVERYRYLSDNYSKNCDIPGSCADDCLIMAYDALLQSGGVLEKIIVYSILHPGDSDTVGSIALSWFGATYHSPKNHFILDRRFDELEYRDQLYNLYEENILNSLRIYYKDIYINIARKIIKQTIRS</sequence>
<dbReference type="InterPro" id="IPR036705">
    <property type="entry name" value="Ribosyl_crysJ1_sf"/>
</dbReference>
<dbReference type="InterPro" id="IPR005502">
    <property type="entry name" value="Ribosyl_crysJ1"/>
</dbReference>
<name>A0A2P1ELM8_9VIRU</name>
<dbReference type="Proteomes" id="UP000289600">
    <property type="component" value="Segment"/>
</dbReference>
<keyword evidence="2 3" id="KW-0378">Hydrolase</keyword>
<evidence type="ECO:0000256" key="2">
    <source>
        <dbReference type="ARBA" id="ARBA00022801"/>
    </source>
</evidence>
<dbReference type="Gene3D" id="1.10.4080.10">
    <property type="entry name" value="ADP-ribosylation/Crystallin J1"/>
    <property type="match status" value="1"/>
</dbReference>
<organism evidence="3 4">
    <name type="scientific">Moumouvirus australiensis</name>
    <dbReference type="NCBI Taxonomy" id="2109587"/>
    <lineage>
        <taxon>Viruses</taxon>
        <taxon>Varidnaviria</taxon>
        <taxon>Bamfordvirae</taxon>
        <taxon>Nucleocytoviricota</taxon>
        <taxon>Megaviricetes</taxon>
        <taxon>Imitervirales</taxon>
        <taxon>Mimiviridae</taxon>
        <taxon>Megamimivirinae</taxon>
        <taxon>Moumouvirus</taxon>
        <taxon>Moumouvirus australiense</taxon>
    </lineage>
</organism>
<gene>
    <name evidence="3" type="ORF">mc_372</name>
</gene>
<evidence type="ECO:0000313" key="3">
    <source>
        <dbReference type="EMBL" id="AVL94758.1"/>
    </source>
</evidence>
<dbReference type="InterPro" id="IPR050792">
    <property type="entry name" value="ADP-ribosylglycohydrolase"/>
</dbReference>
<reference evidence="4" key="1">
    <citation type="submission" date="2018-01" db="EMBL/GenBank/DDBJ databases">
        <title>Testimony of 'menage a trois' revealed by the proteome of Megavirus virophage.</title>
        <authorList>
            <person name="Jeudy S."/>
            <person name="Bertaux L."/>
            <person name="Alempic J.-M."/>
            <person name="Lartigue A."/>
            <person name="Legendre M."/>
            <person name="Philippe N."/>
            <person name="Beucher L."/>
            <person name="Biondi E."/>
            <person name="Juul S."/>
            <person name="Turner D."/>
            <person name="Coute Y."/>
            <person name="Claverie J.-M."/>
            <person name="Abergel C."/>
        </authorList>
    </citation>
    <scope>NUCLEOTIDE SEQUENCE [LARGE SCALE GENOMIC DNA]</scope>
</reference>
<dbReference type="PANTHER" id="PTHR16222:SF26">
    <property type="entry name" value="ADP-RIBOSYLHYDROLASE ARH1"/>
    <property type="match status" value="1"/>
</dbReference>
<dbReference type="Pfam" id="PF03747">
    <property type="entry name" value="ADP_ribosyl_GH"/>
    <property type="match status" value="1"/>
</dbReference>
<dbReference type="SUPFAM" id="SSF101478">
    <property type="entry name" value="ADP-ribosylglycohydrolase"/>
    <property type="match status" value="1"/>
</dbReference>
<comment type="similarity">
    <text evidence="1">Belongs to the ADP-ribosylglycohydrolase family.</text>
</comment>
<accession>A0A2P1ELM8</accession>
<proteinExistence type="inferred from homology"/>
<dbReference type="GO" id="GO:0016787">
    <property type="term" value="F:hydrolase activity"/>
    <property type="evidence" value="ECO:0007669"/>
    <property type="project" value="UniProtKB-KW"/>
</dbReference>
<evidence type="ECO:0000313" key="4">
    <source>
        <dbReference type="Proteomes" id="UP000289600"/>
    </source>
</evidence>
<dbReference type="EMBL" id="MG807320">
    <property type="protein sequence ID" value="AVL94758.1"/>
    <property type="molecule type" value="Genomic_DNA"/>
</dbReference>
<protein>
    <submittedName>
        <fullName evidence="3">Putative ADP-ribosylglycohydrolase</fullName>
    </submittedName>
</protein>
<dbReference type="PANTHER" id="PTHR16222">
    <property type="entry name" value="ADP-RIBOSYLGLYCOHYDROLASE"/>
    <property type="match status" value="1"/>
</dbReference>
<keyword evidence="4" id="KW-1185">Reference proteome</keyword>